<dbReference type="EMBL" id="CP030073">
    <property type="protein sequence ID" value="AWW41830.1"/>
    <property type="molecule type" value="Genomic_DNA"/>
</dbReference>
<dbReference type="AlphaFoldDB" id="A0A2Z4JA62"/>
<sequence>MVQVGTGMAEPLRLGGVAEYGLIVARVTSAASLRRGVMPTGGHHGAGGMLLQHVVRVVA</sequence>
<organism evidence="1 2">
    <name type="scientific">Streptomyces cadmiisoli</name>
    <dbReference type="NCBI Taxonomy" id="2184053"/>
    <lineage>
        <taxon>Bacteria</taxon>
        <taxon>Bacillati</taxon>
        <taxon>Actinomycetota</taxon>
        <taxon>Actinomycetes</taxon>
        <taxon>Kitasatosporales</taxon>
        <taxon>Streptomycetaceae</taxon>
        <taxon>Streptomyces</taxon>
        <taxon>Streptomyces aurantiacus group</taxon>
    </lineage>
</organism>
<evidence type="ECO:0000313" key="1">
    <source>
        <dbReference type="EMBL" id="AWW41830.1"/>
    </source>
</evidence>
<proteinExistence type="predicted"/>
<gene>
    <name evidence="1" type="ORF">DN051_38655</name>
</gene>
<reference evidence="1 2" key="1">
    <citation type="journal article" date="2019" name="Int. J. Syst. Evol. Microbiol.">
        <title>Streptomyces cadmiisoli sp. nov., a novel actinomycete isolated from cadmium-contaminated soil.</title>
        <authorList>
            <person name="Li K."/>
            <person name="Tang X."/>
            <person name="Zhao J."/>
            <person name="Guo Y."/>
            <person name="Tang Y."/>
            <person name="Gao J."/>
        </authorList>
    </citation>
    <scope>NUCLEOTIDE SEQUENCE [LARGE SCALE GENOMIC DNA]</scope>
    <source>
        <strain evidence="1 2">ZFG47</strain>
    </source>
</reference>
<evidence type="ECO:0000313" key="2">
    <source>
        <dbReference type="Proteomes" id="UP000249616"/>
    </source>
</evidence>
<keyword evidence="2" id="KW-1185">Reference proteome</keyword>
<name>A0A2Z4JA62_9ACTN</name>
<dbReference type="KEGG" id="scad:DN051_38655"/>
<accession>A0A2Z4JA62</accession>
<protein>
    <submittedName>
        <fullName evidence="1">Uncharacterized protein</fullName>
    </submittedName>
</protein>
<dbReference type="Proteomes" id="UP000249616">
    <property type="component" value="Chromosome"/>
</dbReference>